<evidence type="ECO:0000259" key="1">
    <source>
        <dbReference type="Pfam" id="PF13395"/>
    </source>
</evidence>
<dbReference type="RefSeq" id="WP_133275354.1">
    <property type="nucleotide sequence ID" value="NZ_CP037933.1"/>
</dbReference>
<dbReference type="KEGG" id="fnk:E1750_03070"/>
<dbReference type="AlphaFoldDB" id="A0A4P6YC06"/>
<keyword evidence="3" id="KW-1185">Reference proteome</keyword>
<dbReference type="EMBL" id="CP037933">
    <property type="protein sequence ID" value="QBN17823.1"/>
    <property type="molecule type" value="Genomic_DNA"/>
</dbReference>
<dbReference type="InterPro" id="IPR003615">
    <property type="entry name" value="HNH_nuc"/>
</dbReference>
<sequence>MKLPESKELPVNLLAACFNKTSATYKFYWLLSILQAVENGALKVTKRELFSRMISNSWFTVNYFNVSFGKQDLIQDAIRSINSFESITIDEKRETVFQKLFTTKNIDTEKLLWHFNKNVPHWFLSPWFPKIENETDSMREKRIYSESQRFESKSLYALHQDYIEINPYWVNYLISNARVLKDFCFWNLALFLQSKNPNVPDIPNKLIKPATRNGLNKQRTQFWDVVLDELGSVDCIYTGEKLIKGNYAVEHFIPYSFVSHDLIWNLIPADKSFNSSKSNRLPILEKYFEPFYQLQKNAYEIVRRRTPKNKLLEDYLTVLHIEENSINHDKFKEIIQPLVSIASNNGFEFMK</sequence>
<evidence type="ECO:0000313" key="3">
    <source>
        <dbReference type="Proteomes" id="UP000291124"/>
    </source>
</evidence>
<gene>
    <name evidence="2" type="ORF">E1750_03070</name>
</gene>
<evidence type="ECO:0000313" key="2">
    <source>
        <dbReference type="EMBL" id="QBN17823.1"/>
    </source>
</evidence>
<name>A0A4P6YC06_9FLAO</name>
<accession>A0A4P6YC06</accession>
<dbReference type="Proteomes" id="UP000291124">
    <property type="component" value="Chromosome"/>
</dbReference>
<reference evidence="3" key="1">
    <citation type="submission" date="2019-03" db="EMBL/GenBank/DDBJ databases">
        <title>Flavobacterium sp.</title>
        <authorList>
            <person name="Kim H."/>
        </authorList>
    </citation>
    <scope>NUCLEOTIDE SEQUENCE [LARGE SCALE GENOMIC DNA]</scope>
    <source>
        <strain evidence="3">GS13</strain>
    </source>
</reference>
<feature type="domain" description="HNH nuclease" evidence="1">
    <location>
        <begin position="235"/>
        <end position="282"/>
    </location>
</feature>
<dbReference type="Gene3D" id="1.10.30.50">
    <property type="match status" value="1"/>
</dbReference>
<protein>
    <recommendedName>
        <fullName evidence="1">HNH nuclease domain-containing protein</fullName>
    </recommendedName>
</protein>
<dbReference type="OrthoDB" id="489287at2"/>
<proteinExistence type="predicted"/>
<organism evidence="2 3">
    <name type="scientific">Flavobacterium nackdongense</name>
    <dbReference type="NCBI Taxonomy" id="2547394"/>
    <lineage>
        <taxon>Bacteria</taxon>
        <taxon>Pseudomonadati</taxon>
        <taxon>Bacteroidota</taxon>
        <taxon>Flavobacteriia</taxon>
        <taxon>Flavobacteriales</taxon>
        <taxon>Flavobacteriaceae</taxon>
        <taxon>Flavobacterium</taxon>
    </lineage>
</organism>
<dbReference type="Pfam" id="PF13395">
    <property type="entry name" value="HNH_4"/>
    <property type="match status" value="1"/>
</dbReference>